<dbReference type="GO" id="GO:0012505">
    <property type="term" value="C:endomembrane system"/>
    <property type="evidence" value="ECO:0007669"/>
    <property type="project" value="TreeGrafter"/>
</dbReference>
<dbReference type="InterPro" id="IPR006012">
    <property type="entry name" value="Syntaxin/epimorphin_CS"/>
</dbReference>
<proteinExistence type="inferred from homology"/>
<dbReference type="InterPro" id="IPR006011">
    <property type="entry name" value="Syntaxin_N"/>
</dbReference>
<comment type="caution">
    <text evidence="9">The sequence shown here is derived from an EMBL/GenBank/DDBJ whole genome shotgun (WGS) entry which is preliminary data.</text>
</comment>
<dbReference type="PANTHER" id="PTHR19957:SF307">
    <property type="entry name" value="PROTEIN SSO1-RELATED"/>
    <property type="match status" value="1"/>
</dbReference>
<dbReference type="GO" id="GO:0000149">
    <property type="term" value="F:SNARE binding"/>
    <property type="evidence" value="ECO:0007669"/>
    <property type="project" value="TreeGrafter"/>
</dbReference>
<dbReference type="PROSITE" id="PS00914">
    <property type="entry name" value="SYNTAXIN"/>
    <property type="match status" value="1"/>
</dbReference>
<dbReference type="GO" id="GO:0006887">
    <property type="term" value="P:exocytosis"/>
    <property type="evidence" value="ECO:0007669"/>
    <property type="project" value="TreeGrafter"/>
</dbReference>
<evidence type="ECO:0000256" key="2">
    <source>
        <dbReference type="ARBA" id="ARBA00009063"/>
    </source>
</evidence>
<dbReference type="InterPro" id="IPR045242">
    <property type="entry name" value="Syntaxin"/>
</dbReference>
<evidence type="ECO:0000259" key="8">
    <source>
        <dbReference type="PROSITE" id="PS50192"/>
    </source>
</evidence>
<dbReference type="GO" id="GO:0005484">
    <property type="term" value="F:SNAP receptor activity"/>
    <property type="evidence" value="ECO:0007669"/>
    <property type="project" value="InterPro"/>
</dbReference>
<reference evidence="9" key="1">
    <citation type="submission" date="2022-08" db="EMBL/GenBank/DDBJ databases">
        <title>Novel sulphate-reducing endosymbionts in the free-living metamonad Anaeramoeba.</title>
        <authorList>
            <person name="Jerlstrom-Hultqvist J."/>
            <person name="Cepicka I."/>
            <person name="Gallot-Lavallee L."/>
            <person name="Salas-Leiva D."/>
            <person name="Curtis B.A."/>
            <person name="Zahonova K."/>
            <person name="Pipaliya S."/>
            <person name="Dacks J."/>
            <person name="Roger A.J."/>
        </authorList>
    </citation>
    <scope>NUCLEOTIDE SEQUENCE</scope>
    <source>
        <strain evidence="9">Busselton2</strain>
    </source>
</reference>
<dbReference type="GO" id="GO:0006886">
    <property type="term" value="P:intracellular protein transport"/>
    <property type="evidence" value="ECO:0007669"/>
    <property type="project" value="InterPro"/>
</dbReference>
<dbReference type="PROSITE" id="PS50192">
    <property type="entry name" value="T_SNARE"/>
    <property type="match status" value="1"/>
</dbReference>
<gene>
    <name evidence="9" type="ORF">M0812_03229</name>
</gene>
<keyword evidence="4 7" id="KW-1133">Transmembrane helix</keyword>
<dbReference type="GO" id="GO:0006906">
    <property type="term" value="P:vesicle fusion"/>
    <property type="evidence" value="ECO:0007669"/>
    <property type="project" value="TreeGrafter"/>
</dbReference>
<name>A0AAV8AHV0_9EUKA</name>
<evidence type="ECO:0000256" key="1">
    <source>
        <dbReference type="ARBA" id="ARBA00004211"/>
    </source>
</evidence>
<dbReference type="CDD" id="cd15848">
    <property type="entry name" value="SNARE_syntaxin1-like"/>
    <property type="match status" value="1"/>
</dbReference>
<dbReference type="SMART" id="SM00397">
    <property type="entry name" value="t_SNARE"/>
    <property type="match status" value="1"/>
</dbReference>
<dbReference type="GO" id="GO:0031201">
    <property type="term" value="C:SNARE complex"/>
    <property type="evidence" value="ECO:0007669"/>
    <property type="project" value="TreeGrafter"/>
</dbReference>
<dbReference type="Proteomes" id="UP001146793">
    <property type="component" value="Unassembled WGS sequence"/>
</dbReference>
<dbReference type="InterPro" id="IPR010989">
    <property type="entry name" value="SNARE"/>
</dbReference>
<dbReference type="EMBL" id="JANTQA010000008">
    <property type="protein sequence ID" value="KAJ3451480.1"/>
    <property type="molecule type" value="Genomic_DNA"/>
</dbReference>
<evidence type="ECO:0000256" key="6">
    <source>
        <dbReference type="SAM" id="MobiDB-lite"/>
    </source>
</evidence>
<evidence type="ECO:0000313" key="10">
    <source>
        <dbReference type="Proteomes" id="UP001146793"/>
    </source>
</evidence>
<feature type="region of interest" description="Disordered" evidence="6">
    <location>
        <begin position="13"/>
        <end position="33"/>
    </location>
</feature>
<feature type="domain" description="T-SNARE coiled-coil homology" evidence="8">
    <location>
        <begin position="150"/>
        <end position="212"/>
    </location>
</feature>
<dbReference type="Gene3D" id="1.20.58.70">
    <property type="match status" value="1"/>
</dbReference>
<dbReference type="PANTHER" id="PTHR19957">
    <property type="entry name" value="SYNTAXIN"/>
    <property type="match status" value="1"/>
</dbReference>
<evidence type="ECO:0000313" key="9">
    <source>
        <dbReference type="EMBL" id="KAJ3451480.1"/>
    </source>
</evidence>
<dbReference type="GO" id="GO:0048278">
    <property type="term" value="P:vesicle docking"/>
    <property type="evidence" value="ECO:0007669"/>
    <property type="project" value="TreeGrafter"/>
</dbReference>
<dbReference type="GO" id="GO:0005886">
    <property type="term" value="C:plasma membrane"/>
    <property type="evidence" value="ECO:0007669"/>
    <property type="project" value="TreeGrafter"/>
</dbReference>
<keyword evidence="5 7" id="KW-0472">Membrane</keyword>
<feature type="transmembrane region" description="Helical" evidence="7">
    <location>
        <begin position="224"/>
        <end position="246"/>
    </location>
</feature>
<dbReference type="AlphaFoldDB" id="A0AAV8AHV0"/>
<organism evidence="9 10">
    <name type="scientific">Anaeramoeba flamelloides</name>
    <dbReference type="NCBI Taxonomy" id="1746091"/>
    <lineage>
        <taxon>Eukaryota</taxon>
        <taxon>Metamonada</taxon>
        <taxon>Anaeramoebidae</taxon>
        <taxon>Anaeramoeba</taxon>
    </lineage>
</organism>
<dbReference type="Pfam" id="PF00804">
    <property type="entry name" value="Syntaxin"/>
    <property type="match status" value="1"/>
</dbReference>
<comment type="subcellular location">
    <subcellularLocation>
        <location evidence="1">Membrane</location>
        <topology evidence="1">Single-pass type IV membrane protein</topology>
    </subcellularLocation>
</comment>
<evidence type="ECO:0000256" key="4">
    <source>
        <dbReference type="ARBA" id="ARBA00022989"/>
    </source>
</evidence>
<evidence type="ECO:0000256" key="7">
    <source>
        <dbReference type="SAM" id="Phobius"/>
    </source>
</evidence>
<accession>A0AAV8AHV0</accession>
<dbReference type="SUPFAM" id="SSF47661">
    <property type="entry name" value="t-snare proteins"/>
    <property type="match status" value="1"/>
</dbReference>
<protein>
    <submittedName>
        <fullName evidence="9">Syntaxin-1a</fullName>
    </submittedName>
</protein>
<evidence type="ECO:0000256" key="3">
    <source>
        <dbReference type="ARBA" id="ARBA00022692"/>
    </source>
</evidence>
<sequence length="249" mass="28989">MINKLDLLATTSVSKNENEREDQKRKRNKKNKRRSFELIETSSEDELDFMAFEKKTQKLINQENNQNVFQSRIRVNNIASVKNKFLKLFQEFLALDSSLRDDLTNNIVRQCKIVDPDLDEEEIEKVIENSNVHKFNAFSPLQTCNSQRILEEISKQYSNILFLEKSISELSSMFSDFSFLVHLQSEKIDSIENNIVNSKKNIQDTNKILKESRGLQKKVRKKKYYILSLSALVGLGITLTGLSKVFKKK</sequence>
<evidence type="ECO:0000256" key="5">
    <source>
        <dbReference type="ARBA" id="ARBA00023136"/>
    </source>
</evidence>
<keyword evidence="3 7" id="KW-0812">Transmembrane</keyword>
<comment type="similarity">
    <text evidence="2">Belongs to the syntaxin family.</text>
</comment>
<dbReference type="InterPro" id="IPR000727">
    <property type="entry name" value="T_SNARE_dom"/>
</dbReference>